<dbReference type="PATRIC" id="fig|656366.3.peg.1337"/>
<dbReference type="InterPro" id="IPR003870">
    <property type="entry name" value="DUF222"/>
</dbReference>
<feature type="region of interest" description="Disordered" evidence="1">
    <location>
        <begin position="412"/>
        <end position="451"/>
    </location>
</feature>
<dbReference type="Proteomes" id="UP000062833">
    <property type="component" value="Chromosome"/>
</dbReference>
<dbReference type="KEGG" id="aaq:AOC05_06255"/>
<feature type="region of interest" description="Disordered" evidence="1">
    <location>
        <begin position="596"/>
        <end position="631"/>
    </location>
</feature>
<feature type="region of interest" description="Disordered" evidence="1">
    <location>
        <begin position="1"/>
        <end position="25"/>
    </location>
</feature>
<reference evidence="4" key="1">
    <citation type="submission" date="2015-09" db="EMBL/GenBank/DDBJ databases">
        <title>Complete genome of Arthrobacter alpinus strain R3.8.</title>
        <authorList>
            <person name="See-Too W.S."/>
            <person name="Chan K.G."/>
        </authorList>
    </citation>
    <scope>NUCLEOTIDE SEQUENCE [LARGE SCALE GENOMIC DNA]</scope>
    <source>
        <strain evidence="4">R3.8</strain>
    </source>
</reference>
<name>A0A0M3UG27_9MICC</name>
<evidence type="ECO:0000256" key="1">
    <source>
        <dbReference type="SAM" id="MobiDB-lite"/>
    </source>
</evidence>
<keyword evidence="4" id="KW-1185">Reference proteome</keyword>
<sequence length="631" mass="67003">MGTVDRSGSKRVSTPSGQAFLDQDPGFGPEGIVGGDFSGHDSFGVAVDAVVDGDGAALARLIASDPFADDPQMRNVTWIGPSREISAEEWAAQFLPAAPVPGLGVGALLPVSLSGVGADAAVAVVRASVPDLPKAPRKDNPAGVVWTPAAGAEALEVLDPAGLADNEVLDFMHAANRLAAFAQAREAEAVAVFATRRPPLADEPVRERGGVSLWAAGELMAVYAIGRGAAEHRLDDAATLTALPATLALHRQGLLDGLRIRAIHRGLENVPEELFLVLEPLFLPGAARMNPAGLTRKIRRLAERFNPEPLAVRHERARIQRRVWFTPLPDGMAQLGAILPATPALALFQSLEAWARQAQQDGEPSTALTPTGRPSRSYDNYLADCFLDLIHQAFLHPATSCTDCSCNNPTPDHPAPDQPAPHTTTGLSGNGLSGNGLAGNGLPGGGSVPEPRFTPRIPAKVNVTIPFLTLLNTSEEPGHLDGYGPIPADQARELAAGASSWHRILTDPEKGTIVSIGRTAYKPPADMVRLVRLRDPVCTGIGCDTPARNCQIDHTIPFHQTRYTLNGTALPKGQTSTENLRPRSIYCHRLKDEPTTGWNVEPAENGATKTTTPTGREYLHNHPDNEQNAPI</sequence>
<accession>A0A0M3UG27</accession>
<organism evidence="3 4">
    <name type="scientific">Arthrobacter alpinus</name>
    <dbReference type="NCBI Taxonomy" id="656366"/>
    <lineage>
        <taxon>Bacteria</taxon>
        <taxon>Bacillati</taxon>
        <taxon>Actinomycetota</taxon>
        <taxon>Actinomycetes</taxon>
        <taxon>Micrococcales</taxon>
        <taxon>Micrococcaceae</taxon>
        <taxon>Arthrobacter</taxon>
    </lineage>
</organism>
<dbReference type="OrthoDB" id="5197219at2"/>
<dbReference type="EMBL" id="CP012677">
    <property type="protein sequence ID" value="ALE92029.1"/>
    <property type="molecule type" value="Genomic_DNA"/>
</dbReference>
<proteinExistence type="predicted"/>
<evidence type="ECO:0000313" key="3">
    <source>
        <dbReference type="EMBL" id="ALE92029.1"/>
    </source>
</evidence>
<gene>
    <name evidence="3" type="ORF">AOC05_06255</name>
</gene>
<dbReference type="Pfam" id="PF02720">
    <property type="entry name" value="DUF222"/>
    <property type="match status" value="1"/>
</dbReference>
<feature type="domain" description="DUF222" evidence="2">
    <location>
        <begin position="180"/>
        <end position="402"/>
    </location>
</feature>
<evidence type="ECO:0000313" key="4">
    <source>
        <dbReference type="Proteomes" id="UP000062833"/>
    </source>
</evidence>
<evidence type="ECO:0000259" key="2">
    <source>
        <dbReference type="Pfam" id="PF02720"/>
    </source>
</evidence>
<dbReference type="AlphaFoldDB" id="A0A0M3UG27"/>
<protein>
    <recommendedName>
        <fullName evidence="2">DUF222 domain-containing protein</fullName>
    </recommendedName>
</protein>
<feature type="compositionally biased region" description="Gly residues" evidence="1">
    <location>
        <begin position="428"/>
        <end position="447"/>
    </location>
</feature>
<dbReference type="RefSeq" id="WP_062006495.1">
    <property type="nucleotide sequence ID" value="NZ_CP012677.1"/>
</dbReference>